<evidence type="ECO:0000256" key="5">
    <source>
        <dbReference type="SAM" id="SignalP"/>
    </source>
</evidence>
<dbReference type="RefSeq" id="WP_136384065.1">
    <property type="nucleotide sequence ID" value="NZ_SSOD01000004.1"/>
</dbReference>
<dbReference type="AlphaFoldDB" id="A0A4S4ARR4"/>
<dbReference type="EMBL" id="SSOD01000004">
    <property type="protein sequence ID" value="THF62511.1"/>
    <property type="molecule type" value="Genomic_DNA"/>
</dbReference>
<dbReference type="Proteomes" id="UP000307956">
    <property type="component" value="Unassembled WGS sequence"/>
</dbReference>
<dbReference type="Gene3D" id="1.25.40.10">
    <property type="entry name" value="Tetratricopeptide repeat domain"/>
    <property type="match status" value="1"/>
</dbReference>
<feature type="repeat" description="TPR" evidence="3">
    <location>
        <begin position="94"/>
        <end position="127"/>
    </location>
</feature>
<keyword evidence="8" id="KW-1185">Reference proteome</keyword>
<reference evidence="7 8" key="1">
    <citation type="submission" date="2019-04" db="EMBL/GenBank/DDBJ databases">
        <title>Azoarcus rhizosphaerae sp. nov. isolated from rhizosphere of Ficus religiosa.</title>
        <authorList>
            <person name="Lin S.-Y."/>
            <person name="Hameed A."/>
            <person name="Hsu Y.-H."/>
            <person name="Young C.-C."/>
        </authorList>
    </citation>
    <scope>NUCLEOTIDE SEQUENCE [LARGE SCALE GENOMIC DNA]</scope>
    <source>
        <strain evidence="7 8">CC-YHH848</strain>
    </source>
</reference>
<dbReference type="SMART" id="SM00028">
    <property type="entry name" value="TPR"/>
    <property type="match status" value="3"/>
</dbReference>
<organism evidence="7 8">
    <name type="scientific">Pseudothauera rhizosphaerae</name>
    <dbReference type="NCBI Taxonomy" id="2565932"/>
    <lineage>
        <taxon>Bacteria</taxon>
        <taxon>Pseudomonadati</taxon>
        <taxon>Pseudomonadota</taxon>
        <taxon>Betaproteobacteria</taxon>
        <taxon>Rhodocyclales</taxon>
        <taxon>Zoogloeaceae</taxon>
        <taxon>Pseudothauera</taxon>
    </lineage>
</organism>
<dbReference type="PROSITE" id="PS50005">
    <property type="entry name" value="TPR"/>
    <property type="match status" value="1"/>
</dbReference>
<evidence type="ECO:0000256" key="4">
    <source>
        <dbReference type="SAM" id="MobiDB-lite"/>
    </source>
</evidence>
<keyword evidence="2 3" id="KW-0802">TPR repeat</keyword>
<dbReference type="Gene3D" id="3.10.450.50">
    <property type="match status" value="1"/>
</dbReference>
<dbReference type="SUPFAM" id="SSF54427">
    <property type="entry name" value="NTF2-like"/>
    <property type="match status" value="1"/>
</dbReference>
<evidence type="ECO:0000256" key="1">
    <source>
        <dbReference type="ARBA" id="ARBA00022737"/>
    </source>
</evidence>
<evidence type="ECO:0000256" key="2">
    <source>
        <dbReference type="ARBA" id="ARBA00022803"/>
    </source>
</evidence>
<evidence type="ECO:0000259" key="6">
    <source>
        <dbReference type="Pfam" id="PF24125"/>
    </source>
</evidence>
<gene>
    <name evidence="7" type="ORF">E6O51_05960</name>
</gene>
<feature type="domain" description="Cds6 C-terminal" evidence="6">
    <location>
        <begin position="273"/>
        <end position="376"/>
    </location>
</feature>
<feature type="chain" id="PRO_5020546427" evidence="5">
    <location>
        <begin position="27"/>
        <end position="380"/>
    </location>
</feature>
<dbReference type="SUPFAM" id="SSF48452">
    <property type="entry name" value="TPR-like"/>
    <property type="match status" value="1"/>
</dbReference>
<evidence type="ECO:0000256" key="3">
    <source>
        <dbReference type="PROSITE-ProRule" id="PRU00339"/>
    </source>
</evidence>
<comment type="caution">
    <text evidence="7">The sequence shown here is derived from an EMBL/GenBank/DDBJ whole genome shotgun (WGS) entry which is preliminary data.</text>
</comment>
<dbReference type="InterPro" id="IPR032710">
    <property type="entry name" value="NTF2-like_dom_sf"/>
</dbReference>
<name>A0A4S4ARR4_9RHOO</name>
<keyword evidence="1" id="KW-0677">Repeat</keyword>
<feature type="compositionally biased region" description="Low complexity" evidence="4">
    <location>
        <begin position="188"/>
        <end position="243"/>
    </location>
</feature>
<feature type="region of interest" description="Disordered" evidence="4">
    <location>
        <begin position="180"/>
        <end position="263"/>
    </location>
</feature>
<dbReference type="Pfam" id="PF13432">
    <property type="entry name" value="TPR_16"/>
    <property type="match status" value="2"/>
</dbReference>
<accession>A0A4S4ARR4</accession>
<dbReference type="PANTHER" id="PTHR44858:SF1">
    <property type="entry name" value="UDP-N-ACETYLGLUCOSAMINE--PEPTIDE N-ACETYLGLUCOSAMINYLTRANSFERASE SPINDLY-RELATED"/>
    <property type="match status" value="1"/>
</dbReference>
<dbReference type="InterPro" id="IPR019734">
    <property type="entry name" value="TPR_rpt"/>
</dbReference>
<sequence>MRIRASAALGALAVVVALGFSTTARAANDNREVSDLLQRGQHERALVIADRLIAADPRNAEARFLRGIALAELDRPAEAIAVFRKLTEDFPNLPEPYNNLAVLYARQRDYDKARTALEQAIRTHPSYATAHANLGDLYARLASEAYDRALKLDAGQGTGQWSTQPPLALIRTLEPAATPPLSVASATPAPAQPVSAKPAPAKPAAAASPAPGAAPAARPAQAPAAAEPVASSALPAKPASAAPAAPPPTATAAAVQTPAAAKPAAETGQTDAVLAAVQSWAAAWAGKEVDRYLAAYDKDFEVPGGRARSDWENERRQRIARPASISVEIDNPRVRIDGERAEVRFLQRYRASNYKANTIKILELVRRGDRWRIARETVGK</sequence>
<protein>
    <submittedName>
        <fullName evidence="7">Tetratricopeptide repeat protein</fullName>
    </submittedName>
</protein>
<feature type="signal peptide" evidence="5">
    <location>
        <begin position="1"/>
        <end position="26"/>
    </location>
</feature>
<proteinExistence type="predicted"/>
<dbReference type="Pfam" id="PF24125">
    <property type="entry name" value="Cds6_C"/>
    <property type="match status" value="1"/>
</dbReference>
<dbReference type="PANTHER" id="PTHR44858">
    <property type="entry name" value="TETRATRICOPEPTIDE REPEAT PROTEIN 6"/>
    <property type="match status" value="1"/>
</dbReference>
<dbReference type="InterPro" id="IPR011990">
    <property type="entry name" value="TPR-like_helical_dom_sf"/>
</dbReference>
<evidence type="ECO:0000313" key="8">
    <source>
        <dbReference type="Proteomes" id="UP000307956"/>
    </source>
</evidence>
<dbReference type="InterPro" id="IPR050498">
    <property type="entry name" value="Ycf3"/>
</dbReference>
<keyword evidence="5" id="KW-0732">Signal</keyword>
<dbReference type="InterPro" id="IPR056203">
    <property type="entry name" value="Cds6_C"/>
</dbReference>
<evidence type="ECO:0000313" key="7">
    <source>
        <dbReference type="EMBL" id="THF62511.1"/>
    </source>
</evidence>
<dbReference type="OrthoDB" id="5294075at2"/>
<feature type="compositionally biased region" description="Low complexity" evidence="4">
    <location>
        <begin position="250"/>
        <end position="263"/>
    </location>
</feature>